<keyword evidence="1" id="KW-1133">Transmembrane helix</keyword>
<evidence type="ECO:0000313" key="2">
    <source>
        <dbReference type="EMBL" id="MBC5718062.1"/>
    </source>
</evidence>
<feature type="transmembrane region" description="Helical" evidence="1">
    <location>
        <begin position="67"/>
        <end position="85"/>
    </location>
</feature>
<dbReference type="AlphaFoldDB" id="A0A8J6J718"/>
<accession>A0A8J6J718</accession>
<proteinExistence type="predicted"/>
<reference evidence="2" key="1">
    <citation type="submission" date="2020-08" db="EMBL/GenBank/DDBJ databases">
        <title>Genome public.</title>
        <authorList>
            <person name="Liu C."/>
            <person name="Sun Q."/>
        </authorList>
    </citation>
    <scope>NUCLEOTIDE SEQUENCE</scope>
    <source>
        <strain evidence="2">BX5</strain>
    </source>
</reference>
<gene>
    <name evidence="2" type="ORF">H8S55_12175</name>
</gene>
<name>A0A8J6J718_9FIRM</name>
<dbReference type="Proteomes" id="UP000602260">
    <property type="component" value="Unassembled WGS sequence"/>
</dbReference>
<sequence>MKKSSLYPLMGFLPLVIGFFYIRTAAFPLLGPLFFTALPWVMVFLWVRAGWRCGVDGRGWLRSAAVAHWAVLLVSVCAVWQFALIPDERRSLALSVFAQYLFGLVPGVVRVVVPLVERNNTISSGPLIALGTPMSALSLLLLFSLGYSLGWRKRQLPAPSASGEAA</sequence>
<evidence type="ECO:0000313" key="3">
    <source>
        <dbReference type="Proteomes" id="UP000602260"/>
    </source>
</evidence>
<feature type="transmembrane region" description="Helical" evidence="1">
    <location>
        <begin position="6"/>
        <end position="22"/>
    </location>
</feature>
<feature type="transmembrane region" description="Helical" evidence="1">
    <location>
        <begin position="125"/>
        <end position="147"/>
    </location>
</feature>
<keyword evidence="1" id="KW-0472">Membrane</keyword>
<protein>
    <submittedName>
        <fullName evidence="2">Uncharacterized protein</fullName>
    </submittedName>
</protein>
<dbReference type="RefSeq" id="WP_186879179.1">
    <property type="nucleotide sequence ID" value="NZ_JACOPN010000009.1"/>
</dbReference>
<feature type="transmembrane region" description="Helical" evidence="1">
    <location>
        <begin position="92"/>
        <end position="113"/>
    </location>
</feature>
<keyword evidence="3" id="KW-1185">Reference proteome</keyword>
<feature type="transmembrane region" description="Helical" evidence="1">
    <location>
        <begin position="29"/>
        <end position="47"/>
    </location>
</feature>
<keyword evidence="1" id="KW-0812">Transmembrane</keyword>
<comment type="caution">
    <text evidence="2">The sequence shown here is derived from an EMBL/GenBank/DDBJ whole genome shotgun (WGS) entry which is preliminary data.</text>
</comment>
<dbReference type="EMBL" id="JACOPN010000009">
    <property type="protein sequence ID" value="MBC5718062.1"/>
    <property type="molecule type" value="Genomic_DNA"/>
</dbReference>
<evidence type="ECO:0000256" key="1">
    <source>
        <dbReference type="SAM" id="Phobius"/>
    </source>
</evidence>
<organism evidence="2 3">
    <name type="scientific">Flintibacter faecis</name>
    <dbReference type="NCBI Taxonomy" id="2763047"/>
    <lineage>
        <taxon>Bacteria</taxon>
        <taxon>Bacillati</taxon>
        <taxon>Bacillota</taxon>
        <taxon>Clostridia</taxon>
        <taxon>Eubacteriales</taxon>
        <taxon>Flintibacter</taxon>
    </lineage>
</organism>